<protein>
    <recommendedName>
        <fullName evidence="5">EOG090X0O5J</fullName>
    </recommendedName>
</protein>
<dbReference type="GO" id="GO:0006264">
    <property type="term" value="P:mitochondrial DNA replication"/>
    <property type="evidence" value="ECO:0007669"/>
    <property type="project" value="TreeGrafter"/>
</dbReference>
<gene>
    <name evidence="3" type="ORF">DGAL_LOCUS11705</name>
</gene>
<dbReference type="AlphaFoldDB" id="A0A8J2WMA7"/>
<keyword evidence="1 2" id="KW-0238">DNA-binding</keyword>
<accession>A0A8J2WMA7</accession>
<dbReference type="NCBIfam" id="TIGR00621">
    <property type="entry name" value="ssb"/>
    <property type="match status" value="1"/>
</dbReference>
<dbReference type="InterPro" id="IPR000424">
    <property type="entry name" value="Primosome_PriB/ssb"/>
</dbReference>
<evidence type="ECO:0000256" key="2">
    <source>
        <dbReference type="PROSITE-ProRule" id="PRU00252"/>
    </source>
</evidence>
<reference evidence="3" key="1">
    <citation type="submission" date="2021-11" db="EMBL/GenBank/DDBJ databases">
        <authorList>
            <person name="Schell T."/>
        </authorList>
    </citation>
    <scope>NUCLEOTIDE SEQUENCE</scope>
    <source>
        <strain evidence="3">M5</strain>
    </source>
</reference>
<evidence type="ECO:0000313" key="3">
    <source>
        <dbReference type="EMBL" id="CAH0108330.1"/>
    </source>
</evidence>
<dbReference type="SUPFAM" id="SSF50249">
    <property type="entry name" value="Nucleic acid-binding proteins"/>
    <property type="match status" value="1"/>
</dbReference>
<dbReference type="OrthoDB" id="1078367at2759"/>
<dbReference type="InterPro" id="IPR012340">
    <property type="entry name" value="NA-bd_OB-fold"/>
</dbReference>
<dbReference type="PANTHER" id="PTHR10302:SF0">
    <property type="entry name" value="SINGLE-STRANDED DNA-BINDING PROTEIN, MITOCHONDRIAL"/>
    <property type="match status" value="1"/>
</dbReference>
<comment type="caution">
    <text evidence="3">The sequence shown here is derived from an EMBL/GenBank/DDBJ whole genome shotgun (WGS) entry which is preliminary data.</text>
</comment>
<sequence>MLSLKTAIGLNSNLFRFAFSRQIFLSSRKQVDSEEPPIDANETATPITVGLEKTINSVTLLGRVGSNPVKRGSLEHPVVTFSLATHSNYSYPNGEVSQKTEWHRICVFKPYLRESVLKFTNKGQRLLVQGRIIYGEVKENEGNFRHTCSIVADDVISFKNGA</sequence>
<organism evidence="3 4">
    <name type="scientific">Daphnia galeata</name>
    <dbReference type="NCBI Taxonomy" id="27404"/>
    <lineage>
        <taxon>Eukaryota</taxon>
        <taxon>Metazoa</taxon>
        <taxon>Ecdysozoa</taxon>
        <taxon>Arthropoda</taxon>
        <taxon>Crustacea</taxon>
        <taxon>Branchiopoda</taxon>
        <taxon>Diplostraca</taxon>
        <taxon>Cladocera</taxon>
        <taxon>Anomopoda</taxon>
        <taxon>Daphniidae</taxon>
        <taxon>Daphnia</taxon>
    </lineage>
</organism>
<dbReference type="Pfam" id="PF00436">
    <property type="entry name" value="SSB"/>
    <property type="match status" value="1"/>
</dbReference>
<dbReference type="Gene3D" id="2.40.50.140">
    <property type="entry name" value="Nucleic acid-binding proteins"/>
    <property type="match status" value="1"/>
</dbReference>
<dbReference type="Proteomes" id="UP000789390">
    <property type="component" value="Unassembled WGS sequence"/>
</dbReference>
<dbReference type="GO" id="GO:0042645">
    <property type="term" value="C:mitochondrial nucleoid"/>
    <property type="evidence" value="ECO:0007669"/>
    <property type="project" value="TreeGrafter"/>
</dbReference>
<dbReference type="GO" id="GO:0003697">
    <property type="term" value="F:single-stranded DNA binding"/>
    <property type="evidence" value="ECO:0007669"/>
    <property type="project" value="InterPro"/>
</dbReference>
<dbReference type="PROSITE" id="PS50935">
    <property type="entry name" value="SSB"/>
    <property type="match status" value="1"/>
</dbReference>
<evidence type="ECO:0000313" key="4">
    <source>
        <dbReference type="Proteomes" id="UP000789390"/>
    </source>
</evidence>
<name>A0A8J2WMA7_9CRUS</name>
<dbReference type="FunFam" id="2.40.50.140:FF:000269">
    <property type="entry name" value="Single-stranded DNA-binding protein"/>
    <property type="match status" value="1"/>
</dbReference>
<dbReference type="PANTHER" id="PTHR10302">
    <property type="entry name" value="SINGLE-STRANDED DNA-BINDING PROTEIN"/>
    <property type="match status" value="1"/>
</dbReference>
<dbReference type="InterPro" id="IPR011344">
    <property type="entry name" value="ssDNA-bd"/>
</dbReference>
<dbReference type="EMBL" id="CAKKLH010000283">
    <property type="protein sequence ID" value="CAH0108330.1"/>
    <property type="molecule type" value="Genomic_DNA"/>
</dbReference>
<dbReference type="CDD" id="cd04496">
    <property type="entry name" value="SSB_OBF"/>
    <property type="match status" value="1"/>
</dbReference>
<evidence type="ECO:0000256" key="1">
    <source>
        <dbReference type="ARBA" id="ARBA00023125"/>
    </source>
</evidence>
<evidence type="ECO:0008006" key="5">
    <source>
        <dbReference type="Google" id="ProtNLM"/>
    </source>
</evidence>
<keyword evidence="4" id="KW-1185">Reference proteome</keyword>
<proteinExistence type="predicted"/>